<reference evidence="4 5" key="2">
    <citation type="submission" date="2019-03" db="EMBL/GenBank/DDBJ databases">
        <title>Draft Genome Sequences of Six Type Strains of the Genus Massilia.</title>
        <authorList>
            <person name="Miess H."/>
            <person name="Frediansyhah A."/>
            <person name="Gross H."/>
        </authorList>
    </citation>
    <scope>NUCLEOTIDE SEQUENCE [LARGE SCALE GENOMIC DNA]</scope>
    <source>
        <strain evidence="4 5">DSM 17505</strain>
    </source>
</reference>
<feature type="signal peptide" evidence="2">
    <location>
        <begin position="1"/>
        <end position="24"/>
    </location>
</feature>
<feature type="region of interest" description="Disordered" evidence="1">
    <location>
        <begin position="105"/>
        <end position="132"/>
    </location>
</feature>
<dbReference type="GO" id="GO:0005509">
    <property type="term" value="F:calcium ion binding"/>
    <property type="evidence" value="ECO:0007669"/>
    <property type="project" value="InterPro"/>
</dbReference>
<keyword evidence="2" id="KW-0732">Signal</keyword>
<evidence type="ECO:0000313" key="4">
    <source>
        <dbReference type="EMBL" id="QBQ34874.1"/>
    </source>
</evidence>
<evidence type="ECO:0008006" key="7">
    <source>
        <dbReference type="Google" id="ProtNLM"/>
    </source>
</evidence>
<feature type="region of interest" description="Disordered" evidence="1">
    <location>
        <begin position="149"/>
        <end position="218"/>
    </location>
</feature>
<evidence type="ECO:0000313" key="6">
    <source>
        <dbReference type="Proteomes" id="UP000619512"/>
    </source>
</evidence>
<evidence type="ECO:0000256" key="2">
    <source>
        <dbReference type="SAM" id="SignalP"/>
    </source>
</evidence>
<accession>A0A4P7B986</accession>
<dbReference type="InterPro" id="IPR024447">
    <property type="entry name" value="YXWGXW_rpt"/>
</dbReference>
<reference evidence="3" key="3">
    <citation type="submission" date="2022-12" db="EMBL/GenBank/DDBJ databases">
        <authorList>
            <person name="Sun Q."/>
            <person name="Kim S."/>
        </authorList>
    </citation>
    <scope>NUCLEOTIDE SEQUENCE</scope>
    <source>
        <strain evidence="3">KCTC 12344</strain>
    </source>
</reference>
<sequence length="218" mass="25498">MIKPTILAAVVLGAATLLPAQAMAQVDVNLVIGTAPPPLRYEMVPQPRSGYVWAPGYWAWDGYRHVWVGGNWLHERPGYAYAGPRWIERRGNWVWEQARWNRFSPRGDMDHDGVPNRYDRDRDGDGVPNRYDRHDGRYRSGWDHAPQRAWQHNGWHSDGRNRDGWNRGGRRDQDHDGVPNRYDRDRDGDGVPNRYDRDRDGDGVSNRRDYRPDNPYRN</sequence>
<keyword evidence="5" id="KW-1185">Reference proteome</keyword>
<evidence type="ECO:0000313" key="3">
    <source>
        <dbReference type="EMBL" id="GGY89236.1"/>
    </source>
</evidence>
<organism evidence="3 6">
    <name type="scientific">Pseudoduganella plicata</name>
    <dbReference type="NCBI Taxonomy" id="321984"/>
    <lineage>
        <taxon>Bacteria</taxon>
        <taxon>Pseudomonadati</taxon>
        <taxon>Pseudomonadota</taxon>
        <taxon>Betaproteobacteria</taxon>
        <taxon>Burkholderiales</taxon>
        <taxon>Oxalobacteraceae</taxon>
        <taxon>Telluria group</taxon>
        <taxon>Pseudoduganella</taxon>
    </lineage>
</organism>
<proteinExistence type="predicted"/>
<name>A0A4P7B986_9BURK</name>
<dbReference type="OrthoDB" id="121499at2"/>
<dbReference type="Proteomes" id="UP000294359">
    <property type="component" value="Chromosome"/>
</dbReference>
<dbReference type="InterPro" id="IPR028974">
    <property type="entry name" value="TSP_type-3_rpt"/>
</dbReference>
<evidence type="ECO:0000313" key="5">
    <source>
        <dbReference type="Proteomes" id="UP000294359"/>
    </source>
</evidence>
<protein>
    <recommendedName>
        <fullName evidence="7">BcpO-related WXXGXW repeat protein</fullName>
    </recommendedName>
</protein>
<feature type="chain" id="PRO_5044606605" description="BcpO-related WXXGXW repeat protein" evidence="2">
    <location>
        <begin position="25"/>
        <end position="218"/>
    </location>
</feature>
<feature type="compositionally biased region" description="Basic and acidic residues" evidence="1">
    <location>
        <begin position="155"/>
        <end position="218"/>
    </location>
</feature>
<reference evidence="3" key="1">
    <citation type="journal article" date="2014" name="Int. J. Syst. Evol. Microbiol.">
        <title>Complete genome sequence of Corynebacterium casei LMG S-19264T (=DSM 44701T), isolated from a smear-ripened cheese.</title>
        <authorList>
            <consortium name="US DOE Joint Genome Institute (JGI-PGF)"/>
            <person name="Walter F."/>
            <person name="Albersmeier A."/>
            <person name="Kalinowski J."/>
            <person name="Ruckert C."/>
        </authorList>
    </citation>
    <scope>NUCLEOTIDE SEQUENCE</scope>
    <source>
        <strain evidence="3">KCTC 12344</strain>
    </source>
</reference>
<evidence type="ECO:0000256" key="1">
    <source>
        <dbReference type="SAM" id="MobiDB-lite"/>
    </source>
</evidence>
<dbReference type="AlphaFoldDB" id="A0A4P7B986"/>
<dbReference type="RefSeq" id="WP_134382838.1">
    <property type="nucleotide sequence ID" value="NZ_BMWW01000003.1"/>
</dbReference>
<dbReference type="EMBL" id="BMWW01000003">
    <property type="protein sequence ID" value="GGY89236.1"/>
    <property type="molecule type" value="Genomic_DNA"/>
</dbReference>
<dbReference type="SUPFAM" id="SSF103647">
    <property type="entry name" value="TSP type-3 repeat"/>
    <property type="match status" value="1"/>
</dbReference>
<gene>
    <name evidence="4" type="ORF">E1742_00740</name>
    <name evidence="3" type="ORF">GCM10007388_23390</name>
</gene>
<dbReference type="EMBL" id="CP038026">
    <property type="protein sequence ID" value="QBQ34874.1"/>
    <property type="molecule type" value="Genomic_DNA"/>
</dbReference>
<dbReference type="Pfam" id="PF12779">
    <property type="entry name" value="WXXGXW"/>
    <property type="match status" value="1"/>
</dbReference>
<dbReference type="Proteomes" id="UP000619512">
    <property type="component" value="Unassembled WGS sequence"/>
</dbReference>